<dbReference type="PANTHER" id="PTHR14969">
    <property type="entry name" value="SPHINGOSINE-1-PHOSPHATE PHOSPHOHYDROLASE"/>
    <property type="match status" value="1"/>
</dbReference>
<keyword evidence="1" id="KW-0812">Transmembrane</keyword>
<feature type="domain" description="Phosphatidic acid phosphatase type 2/haloperoxidase" evidence="2">
    <location>
        <begin position="90"/>
        <end position="201"/>
    </location>
</feature>
<name>A0A375YUX6_MYCSH</name>
<gene>
    <name evidence="3" type="ORF">MSP7336_00746</name>
</gene>
<dbReference type="EMBL" id="UEGW01000001">
    <property type="protein sequence ID" value="SRX92520.1"/>
    <property type="molecule type" value="Genomic_DNA"/>
</dbReference>
<accession>A0A375YUX6</accession>
<dbReference type="Proteomes" id="UP000252015">
    <property type="component" value="Unassembled WGS sequence"/>
</dbReference>
<feature type="transmembrane region" description="Helical" evidence="1">
    <location>
        <begin position="9"/>
        <end position="27"/>
    </location>
</feature>
<keyword evidence="4" id="KW-1185">Reference proteome</keyword>
<dbReference type="PANTHER" id="PTHR14969:SF13">
    <property type="entry name" value="AT30094P"/>
    <property type="match status" value="1"/>
</dbReference>
<sequence length="206" mass="22323">MVVSLRRSVALTAAGAVLVYVVTWLGYRHDWAWLNPIDSSSLSALYHLGADHPGWIRFWQFVCTAFGPGAFRLLGALVVVILLVRRQLRTALFLVACVELSGVITQAAKGLADRPRPETALVVESSSSFPSGHALGVMVGVLALLSVLRPLLRRRLRSLAVVVGALVVLAVGFGRVALNVHHVSDVLAGWALGYLYFLVCALVFRR</sequence>
<feature type="transmembrane region" description="Helical" evidence="1">
    <location>
        <begin position="132"/>
        <end position="152"/>
    </location>
</feature>
<dbReference type="STRING" id="29313.BHQ16_10780"/>
<proteinExistence type="predicted"/>
<organism evidence="3 4">
    <name type="scientific">Mycobacterium shimoidei</name>
    <dbReference type="NCBI Taxonomy" id="29313"/>
    <lineage>
        <taxon>Bacteria</taxon>
        <taxon>Bacillati</taxon>
        <taxon>Actinomycetota</taxon>
        <taxon>Actinomycetes</taxon>
        <taxon>Mycobacteriales</taxon>
        <taxon>Mycobacteriaceae</taxon>
        <taxon>Mycobacterium</taxon>
    </lineage>
</organism>
<protein>
    <recommendedName>
        <fullName evidence="2">Phosphatidic acid phosphatase type 2/haloperoxidase domain-containing protein</fullName>
    </recommendedName>
</protein>
<feature type="transmembrane region" description="Helical" evidence="1">
    <location>
        <begin position="91"/>
        <end position="112"/>
    </location>
</feature>
<feature type="transmembrane region" description="Helical" evidence="1">
    <location>
        <begin position="159"/>
        <end position="180"/>
    </location>
</feature>
<keyword evidence="1" id="KW-0472">Membrane</keyword>
<dbReference type="AlphaFoldDB" id="A0A375YUX6"/>
<feature type="transmembrane region" description="Helical" evidence="1">
    <location>
        <begin position="186"/>
        <end position="204"/>
    </location>
</feature>
<evidence type="ECO:0000259" key="2">
    <source>
        <dbReference type="SMART" id="SM00014"/>
    </source>
</evidence>
<dbReference type="Gene3D" id="1.20.144.10">
    <property type="entry name" value="Phosphatidic acid phosphatase type 2/haloperoxidase"/>
    <property type="match status" value="2"/>
</dbReference>
<evidence type="ECO:0000313" key="3">
    <source>
        <dbReference type="EMBL" id="SRX92520.1"/>
    </source>
</evidence>
<dbReference type="InterPro" id="IPR036938">
    <property type="entry name" value="PAP2/HPO_sf"/>
</dbReference>
<dbReference type="Pfam" id="PF01569">
    <property type="entry name" value="PAP2"/>
    <property type="match status" value="1"/>
</dbReference>
<evidence type="ECO:0000313" key="4">
    <source>
        <dbReference type="Proteomes" id="UP000252015"/>
    </source>
</evidence>
<evidence type="ECO:0000256" key="1">
    <source>
        <dbReference type="SAM" id="Phobius"/>
    </source>
</evidence>
<reference evidence="3 4" key="1">
    <citation type="submission" date="2018-05" db="EMBL/GenBank/DDBJ databases">
        <authorList>
            <consortium name="IHU Genomes"/>
        </authorList>
    </citation>
    <scope>NUCLEOTIDE SEQUENCE [LARGE SCALE GENOMIC DNA]</scope>
    <source>
        <strain evidence="3 4">P7336</strain>
    </source>
</reference>
<feature type="transmembrane region" description="Helical" evidence="1">
    <location>
        <begin position="58"/>
        <end position="84"/>
    </location>
</feature>
<dbReference type="InterPro" id="IPR000326">
    <property type="entry name" value="PAP2/HPO"/>
</dbReference>
<keyword evidence="1" id="KW-1133">Transmembrane helix</keyword>
<dbReference type="SUPFAM" id="SSF48317">
    <property type="entry name" value="Acid phosphatase/Vanadium-dependent haloperoxidase"/>
    <property type="match status" value="1"/>
</dbReference>
<dbReference type="SMART" id="SM00014">
    <property type="entry name" value="acidPPc"/>
    <property type="match status" value="1"/>
</dbReference>